<evidence type="ECO:0000313" key="4">
    <source>
        <dbReference type="Proteomes" id="UP001529340"/>
    </source>
</evidence>
<dbReference type="Pfam" id="PF05569">
    <property type="entry name" value="Peptidase_M56"/>
    <property type="match status" value="1"/>
</dbReference>
<gene>
    <name evidence="3" type="ORF">QUV96_06085</name>
</gene>
<dbReference type="CDD" id="cd07341">
    <property type="entry name" value="M56_BlaR1_MecR1_like"/>
    <property type="match status" value="1"/>
</dbReference>
<dbReference type="PANTHER" id="PTHR34978">
    <property type="entry name" value="POSSIBLE SENSOR-TRANSDUCER PROTEIN BLAR"/>
    <property type="match status" value="1"/>
</dbReference>
<dbReference type="PANTHER" id="PTHR34978:SF3">
    <property type="entry name" value="SLR0241 PROTEIN"/>
    <property type="match status" value="1"/>
</dbReference>
<reference evidence="3 4" key="1">
    <citation type="submission" date="2023-06" db="EMBL/GenBank/DDBJ databases">
        <title>Identification and characterization of horizontal gene transfer across gut microbiota members of farm animals based on homology search.</title>
        <authorList>
            <person name="Schwarzerova J."/>
            <person name="Nykrynova M."/>
            <person name="Jureckova K."/>
            <person name="Cejkova D."/>
            <person name="Rychlik I."/>
        </authorList>
    </citation>
    <scope>NUCLEOTIDE SEQUENCE [LARGE SCALE GENOMIC DNA]</scope>
    <source>
        <strain evidence="3 4">ET39</strain>
    </source>
</reference>
<feature type="transmembrane region" description="Helical" evidence="1">
    <location>
        <begin position="36"/>
        <end position="55"/>
    </location>
</feature>
<feature type="transmembrane region" description="Helical" evidence="1">
    <location>
        <begin position="117"/>
        <end position="138"/>
    </location>
</feature>
<comment type="caution">
    <text evidence="3">The sequence shown here is derived from an EMBL/GenBank/DDBJ whole genome shotgun (WGS) entry which is preliminary data.</text>
</comment>
<keyword evidence="1" id="KW-1133">Transmembrane helix</keyword>
<dbReference type="Proteomes" id="UP001529340">
    <property type="component" value="Unassembled WGS sequence"/>
</dbReference>
<keyword evidence="1" id="KW-0812">Transmembrane</keyword>
<feature type="transmembrane region" description="Helical" evidence="1">
    <location>
        <begin position="12"/>
        <end position="29"/>
    </location>
</feature>
<keyword evidence="4" id="KW-1185">Reference proteome</keyword>
<accession>A0ABT7UC81</accession>
<evidence type="ECO:0000259" key="2">
    <source>
        <dbReference type="Pfam" id="PF05569"/>
    </source>
</evidence>
<dbReference type="EMBL" id="JAUDCG010000021">
    <property type="protein sequence ID" value="MDM8157209.1"/>
    <property type="molecule type" value="Genomic_DNA"/>
</dbReference>
<reference evidence="4" key="2">
    <citation type="submission" date="2023-06" db="EMBL/GenBank/DDBJ databases">
        <title>Identification and characterization of horizontal gene transfer across gut microbiota members of farm animals based on homology search.</title>
        <authorList>
            <person name="Zeman M."/>
            <person name="Kubasova T."/>
            <person name="Jahodarova E."/>
            <person name="Nykrynova M."/>
            <person name="Rychlik I."/>
        </authorList>
    </citation>
    <scope>NUCLEOTIDE SEQUENCE [LARGE SCALE GENOMIC DNA]</scope>
    <source>
        <strain evidence="4">ET39</strain>
    </source>
</reference>
<feature type="transmembrane region" description="Helical" evidence="1">
    <location>
        <begin position="290"/>
        <end position="309"/>
    </location>
</feature>
<feature type="domain" description="Peptidase M56" evidence="2">
    <location>
        <begin position="8"/>
        <end position="280"/>
    </location>
</feature>
<dbReference type="InterPro" id="IPR052173">
    <property type="entry name" value="Beta-lactam_resp_regulator"/>
</dbReference>
<evidence type="ECO:0000313" key="3">
    <source>
        <dbReference type="EMBL" id="MDM8157209.1"/>
    </source>
</evidence>
<sequence length="618" mass="69771">MTELFLAVLDRSVIGCYVILVILLIRILFRYSPKRFSYLLWMIAFLALILPIDLVSDFSVRPDLSSVTPSTIVERRQMEEAKQQVLVPSAPQQAPDVIQMEDPVAAEEVWTPDLEQIAAALWASGALALLAWNGLCAIRLRRQLRDARHLHENVYETEVSGAPFAVGLFRPRIYLPYGMDASVQECVLAHERIHVRRRDLWVKLAAYAVLCVHWMNPLVHIAYRCMVKDMEMSCDEAAIAALSVDRRQYANALLQVVARPQNGYALSAFAHGSIKERITHVFAFHRLGKGLSFVLAALVICIAAALLTMPKSERIITTSSVDGLQQLYEYPIEETSDYYDLILQLDFSDAYVLREKEVGSGESSSANVTEDRRLYIPLQTDQSLSFANRSSIDRQVLYENACALFALDPLLTSIQYQLTNSKEDYLITYTPLDTATTVHRCADASAYAALVQQLSDAFAHIGEDAYMSIDEAGNSLEQFLPQAYFEGLNGEHRRQPAPGEIEYSFYGTITPQGENAVAYRADMSFDDQGLTQYRWKYYVHRDLEQPMIDDAQAQELVDRFVAAYRSDSERYAFVKEDLEGHHLFSKGHYETWTAPGEDGLCVIVVDKDLGAICEADFR</sequence>
<protein>
    <submittedName>
        <fullName evidence="3">M56 family metallopeptidase</fullName>
    </submittedName>
</protein>
<keyword evidence="1" id="KW-0472">Membrane</keyword>
<name>A0ABT7UC81_9FIRM</name>
<organism evidence="3 4">
    <name type="scientific">Amedibacillus dolichus</name>
    <dbReference type="NCBI Taxonomy" id="31971"/>
    <lineage>
        <taxon>Bacteria</taxon>
        <taxon>Bacillati</taxon>
        <taxon>Bacillota</taxon>
        <taxon>Erysipelotrichia</taxon>
        <taxon>Erysipelotrichales</taxon>
        <taxon>Erysipelotrichaceae</taxon>
        <taxon>Amedibacillus</taxon>
    </lineage>
</organism>
<dbReference type="InterPro" id="IPR008756">
    <property type="entry name" value="Peptidase_M56"/>
</dbReference>
<evidence type="ECO:0000256" key="1">
    <source>
        <dbReference type="SAM" id="Phobius"/>
    </source>
</evidence>
<proteinExistence type="predicted"/>
<dbReference type="RefSeq" id="WP_289607672.1">
    <property type="nucleotide sequence ID" value="NZ_JAUDCG010000021.1"/>
</dbReference>
<reference evidence="3 4" key="3">
    <citation type="submission" date="2023-06" db="EMBL/GenBank/DDBJ databases">
        <authorList>
            <person name="Zeman M."/>
            <person name="Kubasova T."/>
            <person name="Jahodarova E."/>
            <person name="Nykrynova M."/>
            <person name="Rychlik I."/>
        </authorList>
    </citation>
    <scope>NUCLEOTIDE SEQUENCE [LARGE SCALE GENOMIC DNA]</scope>
    <source>
        <strain evidence="3 4">ET39</strain>
    </source>
</reference>